<organism evidence="1 2">
    <name type="scientific">Caballeronia insecticola</name>
    <dbReference type="NCBI Taxonomy" id="758793"/>
    <lineage>
        <taxon>Bacteria</taxon>
        <taxon>Pseudomonadati</taxon>
        <taxon>Pseudomonadota</taxon>
        <taxon>Betaproteobacteria</taxon>
        <taxon>Burkholderiales</taxon>
        <taxon>Burkholderiaceae</taxon>
        <taxon>Caballeronia</taxon>
    </lineage>
</organism>
<dbReference type="EMBL" id="AP013061">
    <property type="protein sequence ID" value="BAN28082.1"/>
    <property type="molecule type" value="Genomic_DNA"/>
</dbReference>
<proteinExistence type="predicted"/>
<gene>
    <name evidence="1" type="ORF">BRPE64_DCDS11460</name>
</gene>
<evidence type="ECO:0000313" key="2">
    <source>
        <dbReference type="Proteomes" id="UP000013966"/>
    </source>
</evidence>
<keyword evidence="1" id="KW-0614">Plasmid</keyword>
<dbReference type="KEGG" id="buo:BRPE64_DCDS11460"/>
<dbReference type="PATRIC" id="fig|758793.3.peg.6285"/>
<name>R4X5C4_9BURK</name>
<keyword evidence="2" id="KW-1185">Reference proteome</keyword>
<reference evidence="1 2" key="2">
    <citation type="journal article" date="2018" name="Int. J. Syst. Evol. Microbiol.">
        <title>Burkholderia insecticola sp. nov., a gut symbiotic bacterium of the bean bug Riptortus pedestris.</title>
        <authorList>
            <person name="Takeshita K."/>
            <person name="Tamaki H."/>
            <person name="Ohbayashi T."/>
            <person name="Meng X.-Y."/>
            <person name="Sone T."/>
            <person name="Mitani Y."/>
            <person name="Peeters C."/>
            <person name="Kikuchi Y."/>
            <person name="Vandamme P."/>
        </authorList>
    </citation>
    <scope>NUCLEOTIDE SEQUENCE [LARGE SCALE GENOMIC DNA]</scope>
    <source>
        <strain evidence="1">RPE64</strain>
        <plasmid evidence="1 2">p1</plasmid>
    </source>
</reference>
<protein>
    <submittedName>
        <fullName evidence="1">Uncharacterized protein</fullName>
    </submittedName>
</protein>
<sequence length="53" mass="6448">MHHRTQHDDPVEVAQARRFDFSPWRTSEKTACARVWLLREQSFKNWRSHNNLA</sequence>
<dbReference type="Proteomes" id="UP000013966">
    <property type="component" value="Plasmid p1"/>
</dbReference>
<evidence type="ECO:0000313" key="1">
    <source>
        <dbReference type="EMBL" id="BAN28082.1"/>
    </source>
</evidence>
<geneLocation type="plasmid" evidence="1 2">
    <name>p1</name>
</geneLocation>
<dbReference type="HOGENOM" id="CLU_3059344_0_0_4"/>
<reference evidence="1 2" key="1">
    <citation type="journal article" date="2013" name="Genome Announc.">
        <title>Complete Genome Sequence of Burkholderia sp. Strain RPE64, Bacterial Symbiont of the Bean Bug Riptortus pedestris.</title>
        <authorList>
            <person name="Shibata T.F."/>
            <person name="Maeda T."/>
            <person name="Nikoh N."/>
            <person name="Yamaguchi K."/>
            <person name="Oshima K."/>
            <person name="Hattori M."/>
            <person name="Nishiyama T."/>
            <person name="Hasebe M."/>
            <person name="Fukatsu T."/>
            <person name="Kikuchi Y."/>
            <person name="Shigenobu S."/>
        </authorList>
    </citation>
    <scope>NUCLEOTIDE SEQUENCE [LARGE SCALE GENOMIC DNA]</scope>
    <source>
        <plasmid evidence="1 2">p1</plasmid>
    </source>
</reference>
<accession>R4X5C4</accession>
<dbReference type="AlphaFoldDB" id="R4X5C4"/>